<comment type="caution">
    <text evidence="3">The sequence shown here is derived from an EMBL/GenBank/DDBJ whole genome shotgun (WGS) entry which is preliminary data.</text>
</comment>
<dbReference type="AlphaFoldDB" id="A0A545VG32"/>
<sequence>MNCVLVLTLLTVCATVAWVRDNKSSPHNCALLLEIRIACAFDGLIPLIHHHVALLIELDPAAAVRKTSRLPETAWPTRHQTKTTTSYTKRRAVLGR</sequence>
<accession>A0A545VG32</accession>
<keyword evidence="2" id="KW-0732">Signal</keyword>
<organism evidence="3 4">
    <name type="scientific">Cordyceps javanica</name>
    <dbReference type="NCBI Taxonomy" id="43265"/>
    <lineage>
        <taxon>Eukaryota</taxon>
        <taxon>Fungi</taxon>
        <taxon>Dikarya</taxon>
        <taxon>Ascomycota</taxon>
        <taxon>Pezizomycotina</taxon>
        <taxon>Sordariomycetes</taxon>
        <taxon>Hypocreomycetidae</taxon>
        <taxon>Hypocreales</taxon>
        <taxon>Cordycipitaceae</taxon>
        <taxon>Cordyceps</taxon>
    </lineage>
</organism>
<evidence type="ECO:0000256" key="2">
    <source>
        <dbReference type="SAM" id="SignalP"/>
    </source>
</evidence>
<feature type="chain" id="PRO_5022007686" description="Secreted protein" evidence="2">
    <location>
        <begin position="20"/>
        <end position="96"/>
    </location>
</feature>
<name>A0A545VG32_9HYPO</name>
<keyword evidence="4" id="KW-1185">Reference proteome</keyword>
<gene>
    <name evidence="3" type="ORF">IF1G_00620</name>
</gene>
<reference evidence="3 4" key="1">
    <citation type="journal article" date="2019" name="Appl. Microbiol. Biotechnol.">
        <title>Genome sequence of Isaria javanica and comparative genome analysis insights into family S53 peptidase evolution in fungal entomopathogens.</title>
        <authorList>
            <person name="Lin R."/>
            <person name="Zhang X."/>
            <person name="Xin B."/>
            <person name="Zou M."/>
            <person name="Gao Y."/>
            <person name="Qin F."/>
            <person name="Hu Q."/>
            <person name="Xie B."/>
            <person name="Cheng X."/>
        </authorList>
    </citation>
    <scope>NUCLEOTIDE SEQUENCE [LARGE SCALE GENOMIC DNA]</scope>
    <source>
        <strain evidence="3 4">IJ1G</strain>
    </source>
</reference>
<evidence type="ECO:0000256" key="1">
    <source>
        <dbReference type="SAM" id="MobiDB-lite"/>
    </source>
</evidence>
<dbReference type="EMBL" id="SPUK01000001">
    <property type="protein sequence ID" value="TQW00689.1"/>
    <property type="molecule type" value="Genomic_DNA"/>
</dbReference>
<evidence type="ECO:0000313" key="3">
    <source>
        <dbReference type="EMBL" id="TQW00689.1"/>
    </source>
</evidence>
<evidence type="ECO:0000313" key="4">
    <source>
        <dbReference type="Proteomes" id="UP000315783"/>
    </source>
</evidence>
<dbReference type="Proteomes" id="UP000315783">
    <property type="component" value="Unassembled WGS sequence"/>
</dbReference>
<feature type="region of interest" description="Disordered" evidence="1">
    <location>
        <begin position="73"/>
        <end position="96"/>
    </location>
</feature>
<feature type="signal peptide" evidence="2">
    <location>
        <begin position="1"/>
        <end position="19"/>
    </location>
</feature>
<proteinExistence type="predicted"/>
<evidence type="ECO:0008006" key="5">
    <source>
        <dbReference type="Google" id="ProtNLM"/>
    </source>
</evidence>
<protein>
    <recommendedName>
        <fullName evidence="5">Secreted protein</fullName>
    </recommendedName>
</protein>